<keyword evidence="1" id="KW-0812">Transmembrane</keyword>
<feature type="transmembrane region" description="Helical" evidence="1">
    <location>
        <begin position="364"/>
        <end position="382"/>
    </location>
</feature>
<feature type="transmembrane region" description="Helical" evidence="1">
    <location>
        <begin position="206"/>
        <end position="228"/>
    </location>
</feature>
<dbReference type="EMBL" id="JBHTEK010000001">
    <property type="protein sequence ID" value="MFC7668839.1"/>
    <property type="molecule type" value="Genomic_DNA"/>
</dbReference>
<gene>
    <name evidence="2" type="ORF">ACFQT0_16800</name>
</gene>
<keyword evidence="1" id="KW-1133">Transmembrane helix</keyword>
<sequence length="492" mass="55661">MGNGIKALTATERRQALVGLGLLTLVRIYFSISNPEYDDAVSYVVFVSKGLLPTASYYPIPNNHVFSNTISWLFYQMNPGFWWSMRLPVLLICTAATVFLFAAVLRRANFHVAALSSVAFSCLQLSMYHAGVGRGYWLLILMAGVAFFATLELMVAKGRHRAAWAALLVAGVVGCYTVPTFLYVLISVFSWLGFAFLRRKLPASLGSLIGLGLLIGLATAVLYAPLLLVSGIRIFTRNGYVETLAPGVFWPLLPEYLWHNEGFLAGQRTLGTFITLSVLGLLGWMFYEARKGRLPSEQSQQLYQLGLPAVWFVSIPYAAILVQRVFPPERVLLYKAFFFFILAGLVVDWVLWRWPAPAFRWPKRALFTTVSLFILYQIFTVVRVNPSARGSNANYQAGLRWIAARAPGRVLIPEPTHNLFFKFYANTEQPTRTWHIDYEQLANTPYRYVVAFPNVRGYFQPKFNFPPAFHNPDVDIYVVPEGYPLETKAWRR</sequence>
<feature type="transmembrane region" description="Helical" evidence="1">
    <location>
        <begin position="16"/>
        <end position="32"/>
    </location>
</feature>
<comment type="caution">
    <text evidence="2">The sequence shown here is derived from an EMBL/GenBank/DDBJ whole genome shotgun (WGS) entry which is preliminary data.</text>
</comment>
<feature type="transmembrane region" description="Helical" evidence="1">
    <location>
        <begin position="81"/>
        <end position="105"/>
    </location>
</feature>
<organism evidence="2 3">
    <name type="scientific">Hymenobacter humi</name>
    <dbReference type="NCBI Taxonomy" id="1411620"/>
    <lineage>
        <taxon>Bacteria</taxon>
        <taxon>Pseudomonadati</taxon>
        <taxon>Bacteroidota</taxon>
        <taxon>Cytophagia</taxon>
        <taxon>Cytophagales</taxon>
        <taxon>Hymenobacteraceae</taxon>
        <taxon>Hymenobacter</taxon>
    </lineage>
</organism>
<keyword evidence="3" id="KW-1185">Reference proteome</keyword>
<evidence type="ECO:0000313" key="3">
    <source>
        <dbReference type="Proteomes" id="UP001596513"/>
    </source>
</evidence>
<protein>
    <recommendedName>
        <fullName evidence="4">Glycosyltransferase RgtA/B/C/D-like domain-containing protein</fullName>
    </recommendedName>
</protein>
<proteinExistence type="predicted"/>
<evidence type="ECO:0000256" key="1">
    <source>
        <dbReference type="SAM" id="Phobius"/>
    </source>
</evidence>
<evidence type="ECO:0000313" key="2">
    <source>
        <dbReference type="EMBL" id="MFC7668839.1"/>
    </source>
</evidence>
<feature type="transmembrane region" description="Helical" evidence="1">
    <location>
        <begin position="112"/>
        <end position="130"/>
    </location>
</feature>
<accession>A0ABW2U7G6</accession>
<feature type="transmembrane region" description="Helical" evidence="1">
    <location>
        <begin position="332"/>
        <end position="352"/>
    </location>
</feature>
<dbReference type="Proteomes" id="UP001596513">
    <property type="component" value="Unassembled WGS sequence"/>
</dbReference>
<keyword evidence="1" id="KW-0472">Membrane</keyword>
<reference evidence="3" key="1">
    <citation type="journal article" date="2019" name="Int. J. Syst. Evol. Microbiol.">
        <title>The Global Catalogue of Microorganisms (GCM) 10K type strain sequencing project: providing services to taxonomists for standard genome sequencing and annotation.</title>
        <authorList>
            <consortium name="The Broad Institute Genomics Platform"/>
            <consortium name="The Broad Institute Genome Sequencing Center for Infectious Disease"/>
            <person name="Wu L."/>
            <person name="Ma J."/>
        </authorList>
    </citation>
    <scope>NUCLEOTIDE SEQUENCE [LARGE SCALE GENOMIC DNA]</scope>
    <source>
        <strain evidence="3">JCM 19635</strain>
    </source>
</reference>
<feature type="transmembrane region" description="Helical" evidence="1">
    <location>
        <begin position="136"/>
        <end position="155"/>
    </location>
</feature>
<name>A0ABW2U7G6_9BACT</name>
<dbReference type="RefSeq" id="WP_380204376.1">
    <property type="nucleotide sequence ID" value="NZ_JBHTEK010000001.1"/>
</dbReference>
<feature type="transmembrane region" description="Helical" evidence="1">
    <location>
        <begin position="270"/>
        <end position="287"/>
    </location>
</feature>
<feature type="transmembrane region" description="Helical" evidence="1">
    <location>
        <begin position="307"/>
        <end position="326"/>
    </location>
</feature>
<feature type="transmembrane region" description="Helical" evidence="1">
    <location>
        <begin position="162"/>
        <end position="186"/>
    </location>
</feature>
<evidence type="ECO:0008006" key="4">
    <source>
        <dbReference type="Google" id="ProtNLM"/>
    </source>
</evidence>